<dbReference type="GO" id="GO:0009249">
    <property type="term" value="P:protein lipoylation"/>
    <property type="evidence" value="ECO:0007669"/>
    <property type="project" value="UniProtKB-ARBA"/>
</dbReference>
<dbReference type="EC" id="6.3.4.15" evidence="5"/>
<dbReference type="GO" id="GO:0005737">
    <property type="term" value="C:cytoplasm"/>
    <property type="evidence" value="ECO:0007669"/>
    <property type="project" value="TreeGrafter"/>
</dbReference>
<name>A0A1G9FHP9_9FIRM</name>
<dbReference type="GO" id="GO:0005524">
    <property type="term" value="F:ATP binding"/>
    <property type="evidence" value="ECO:0007669"/>
    <property type="project" value="UniProtKB-UniRule"/>
</dbReference>
<comment type="function">
    <text evidence="5">Acts both as a biotin--[acetyl-CoA-carboxylase] ligase and a repressor.</text>
</comment>
<sequence length="326" mass="36755">MKEKILKELYDRKGEYVSGEELSGKYGVSRTAIWKHMNNLKKEGYRIETTHKKGYKLIETTDRLIGQSIKVALKTRYIGNKIIDFDTIDSTNSYAKEIAKEVLHGTVIISEEQTGGRGRMGRSWTSPKSEGIWMSIILKPDIPPMEGMKMTQIAAASTCWAIRTVTGLEAYIKWPNDIVIDGKKVCGILTEMAGELNKIDYLIVGIGVNVNIEKFPVEFRDIATSLVIEKGEKVDRRTIVIELLQQFEKLYMDYINCGTLEKSLAIIRNYSAVLGKSIRILKGNQELRAEVIAINEEGLLRVRLEDGKEELLISGEVSIRGSEGYI</sequence>
<evidence type="ECO:0000256" key="2">
    <source>
        <dbReference type="ARBA" id="ARBA00022741"/>
    </source>
</evidence>
<feature type="binding site" evidence="5">
    <location>
        <begin position="90"/>
        <end position="92"/>
    </location>
    <ligand>
        <name>biotin</name>
        <dbReference type="ChEBI" id="CHEBI:57586"/>
    </ligand>
</feature>
<keyword evidence="4 5" id="KW-0092">Biotin</keyword>
<dbReference type="GO" id="GO:0004077">
    <property type="term" value="F:biotin--[biotin carboxyl-carrier protein] ligase activity"/>
    <property type="evidence" value="ECO:0007669"/>
    <property type="project" value="UniProtKB-UniRule"/>
</dbReference>
<dbReference type="GO" id="GO:0003677">
    <property type="term" value="F:DNA binding"/>
    <property type="evidence" value="ECO:0007669"/>
    <property type="project" value="UniProtKB-UniRule"/>
</dbReference>
<keyword evidence="2 5" id="KW-0547">Nucleotide-binding</keyword>
<dbReference type="InterPro" id="IPR003142">
    <property type="entry name" value="BPL_C"/>
</dbReference>
<feature type="DNA-binding region" description="H-T-H motif" evidence="5">
    <location>
        <begin position="19"/>
        <end position="38"/>
    </location>
</feature>
<dbReference type="EMBL" id="FNFP01000004">
    <property type="protein sequence ID" value="SDK87934.1"/>
    <property type="molecule type" value="Genomic_DNA"/>
</dbReference>
<gene>
    <name evidence="5" type="primary">birA</name>
    <name evidence="7" type="ORF">SAMN05660472_02198</name>
</gene>
<dbReference type="SUPFAM" id="SSF50037">
    <property type="entry name" value="C-terminal domain of transcriptional repressors"/>
    <property type="match status" value="1"/>
</dbReference>
<evidence type="ECO:0000259" key="6">
    <source>
        <dbReference type="PROSITE" id="PS51733"/>
    </source>
</evidence>
<keyword evidence="5" id="KW-0804">Transcription</keyword>
<dbReference type="Gene3D" id="3.30.930.10">
    <property type="entry name" value="Bira Bifunctional Protein, Domain 2"/>
    <property type="match status" value="1"/>
</dbReference>
<dbReference type="HAMAP" id="MF_00978">
    <property type="entry name" value="Bifunct_BirA"/>
    <property type="match status" value="1"/>
</dbReference>
<dbReference type="PANTHER" id="PTHR12835:SF5">
    <property type="entry name" value="BIOTIN--PROTEIN LIGASE"/>
    <property type="match status" value="1"/>
</dbReference>
<evidence type="ECO:0000313" key="8">
    <source>
        <dbReference type="Proteomes" id="UP000198718"/>
    </source>
</evidence>
<dbReference type="Gene3D" id="2.30.30.100">
    <property type="match status" value="1"/>
</dbReference>
<dbReference type="Pfam" id="PF03099">
    <property type="entry name" value="BPL_LplA_LipB"/>
    <property type="match status" value="1"/>
</dbReference>
<keyword evidence="5" id="KW-0678">Repressor</keyword>
<keyword evidence="8" id="KW-1185">Reference proteome</keyword>
<evidence type="ECO:0000313" key="7">
    <source>
        <dbReference type="EMBL" id="SDK87934.1"/>
    </source>
</evidence>
<feature type="domain" description="BPL/LPL catalytic" evidence="6">
    <location>
        <begin position="77"/>
        <end position="255"/>
    </location>
</feature>
<accession>A0A1G9FHP9</accession>
<dbReference type="InterPro" id="IPR008988">
    <property type="entry name" value="Transcriptional_repressor_C"/>
</dbReference>
<dbReference type="Gene3D" id="1.10.10.10">
    <property type="entry name" value="Winged helix-like DNA-binding domain superfamily/Winged helix DNA-binding domain"/>
    <property type="match status" value="1"/>
</dbReference>
<comment type="similarity">
    <text evidence="5">Belongs to the biotin--protein ligase family.</text>
</comment>
<proteinExistence type="inferred from homology"/>
<dbReference type="InterPro" id="IPR004143">
    <property type="entry name" value="BPL_LPL_catalytic"/>
</dbReference>
<dbReference type="AlphaFoldDB" id="A0A1G9FHP9"/>
<keyword evidence="5" id="KW-0238">DNA-binding</keyword>
<reference evidence="7 8" key="1">
    <citation type="submission" date="2016-10" db="EMBL/GenBank/DDBJ databases">
        <authorList>
            <person name="de Groot N.N."/>
        </authorList>
    </citation>
    <scope>NUCLEOTIDE SEQUENCE [LARGE SCALE GENOMIC DNA]</scope>
    <source>
        <strain evidence="7 8">DSM 18346</strain>
    </source>
</reference>
<evidence type="ECO:0000256" key="5">
    <source>
        <dbReference type="HAMAP-Rule" id="MF_00978"/>
    </source>
</evidence>
<dbReference type="Proteomes" id="UP000198718">
    <property type="component" value="Unassembled WGS sequence"/>
</dbReference>
<evidence type="ECO:0000256" key="1">
    <source>
        <dbReference type="ARBA" id="ARBA00022598"/>
    </source>
</evidence>
<dbReference type="InterPro" id="IPR045864">
    <property type="entry name" value="aa-tRNA-synth_II/BPL/LPL"/>
</dbReference>
<dbReference type="GO" id="GO:0006355">
    <property type="term" value="P:regulation of DNA-templated transcription"/>
    <property type="evidence" value="ECO:0007669"/>
    <property type="project" value="UniProtKB-UniRule"/>
</dbReference>
<dbReference type="SUPFAM" id="SSF46785">
    <property type="entry name" value="Winged helix' DNA-binding domain"/>
    <property type="match status" value="1"/>
</dbReference>
<dbReference type="InterPro" id="IPR004408">
    <property type="entry name" value="Biotin_CoA_COase_ligase"/>
</dbReference>
<keyword evidence="5" id="KW-0805">Transcription regulation</keyword>
<dbReference type="InterPro" id="IPR030855">
    <property type="entry name" value="Bifunct_BirA"/>
</dbReference>
<dbReference type="InterPro" id="IPR036390">
    <property type="entry name" value="WH_DNA-bd_sf"/>
</dbReference>
<dbReference type="InterPro" id="IPR036388">
    <property type="entry name" value="WH-like_DNA-bd_sf"/>
</dbReference>
<dbReference type="Pfam" id="PF08279">
    <property type="entry name" value="HTH_11"/>
    <property type="match status" value="1"/>
</dbReference>
<feature type="binding site" evidence="5">
    <location>
        <position position="113"/>
    </location>
    <ligand>
        <name>biotin</name>
        <dbReference type="ChEBI" id="CHEBI:57586"/>
    </ligand>
</feature>
<keyword evidence="3 5" id="KW-0067">ATP-binding</keyword>
<dbReference type="GO" id="GO:0016740">
    <property type="term" value="F:transferase activity"/>
    <property type="evidence" value="ECO:0007669"/>
    <property type="project" value="UniProtKB-ARBA"/>
</dbReference>
<dbReference type="PROSITE" id="PS51733">
    <property type="entry name" value="BPL_LPL_CATALYTIC"/>
    <property type="match status" value="1"/>
</dbReference>
<evidence type="ECO:0000256" key="3">
    <source>
        <dbReference type="ARBA" id="ARBA00022840"/>
    </source>
</evidence>
<keyword evidence="1 5" id="KW-0436">Ligase</keyword>
<feature type="binding site" evidence="5">
    <location>
        <position position="184"/>
    </location>
    <ligand>
        <name>biotin</name>
        <dbReference type="ChEBI" id="CHEBI:57586"/>
    </ligand>
</feature>
<comment type="catalytic activity">
    <reaction evidence="5">
        <text>biotin + L-lysyl-[protein] + ATP = N(6)-biotinyl-L-lysyl-[protein] + AMP + diphosphate + H(+)</text>
        <dbReference type="Rhea" id="RHEA:11756"/>
        <dbReference type="Rhea" id="RHEA-COMP:9752"/>
        <dbReference type="Rhea" id="RHEA-COMP:10505"/>
        <dbReference type="ChEBI" id="CHEBI:15378"/>
        <dbReference type="ChEBI" id="CHEBI:29969"/>
        <dbReference type="ChEBI" id="CHEBI:30616"/>
        <dbReference type="ChEBI" id="CHEBI:33019"/>
        <dbReference type="ChEBI" id="CHEBI:57586"/>
        <dbReference type="ChEBI" id="CHEBI:83144"/>
        <dbReference type="ChEBI" id="CHEBI:456215"/>
        <dbReference type="EC" id="6.3.4.15"/>
    </reaction>
</comment>
<dbReference type="NCBIfam" id="TIGR00121">
    <property type="entry name" value="birA_ligase"/>
    <property type="match status" value="1"/>
</dbReference>
<dbReference type="OrthoDB" id="9807064at2"/>
<evidence type="ECO:0000256" key="4">
    <source>
        <dbReference type="ARBA" id="ARBA00023267"/>
    </source>
</evidence>
<dbReference type="PANTHER" id="PTHR12835">
    <property type="entry name" value="BIOTIN PROTEIN LIGASE"/>
    <property type="match status" value="1"/>
</dbReference>
<protein>
    <recommendedName>
        <fullName evidence="5">Bifunctional ligase/repressor BirA</fullName>
    </recommendedName>
    <alternativeName>
        <fullName evidence="5">Biotin--[acetyl-CoA-carboxylase] ligase</fullName>
        <ecNumber evidence="5">6.3.4.15</ecNumber>
    </alternativeName>
    <alternativeName>
        <fullName evidence="5">Biotin--protein ligase</fullName>
    </alternativeName>
    <alternativeName>
        <fullName evidence="5">Biotin-[acetyl-CoA carboxylase] synthetase</fullName>
    </alternativeName>
</protein>
<feature type="binding site" evidence="5">
    <location>
        <begin position="117"/>
        <end position="119"/>
    </location>
    <ligand>
        <name>biotin</name>
        <dbReference type="ChEBI" id="CHEBI:57586"/>
    </ligand>
</feature>
<dbReference type="STRING" id="393762.SAMN05660472_02198"/>
<dbReference type="SUPFAM" id="SSF55681">
    <property type="entry name" value="Class II aaRS and biotin synthetases"/>
    <property type="match status" value="1"/>
</dbReference>
<dbReference type="CDD" id="cd16442">
    <property type="entry name" value="BPL"/>
    <property type="match status" value="1"/>
</dbReference>
<organism evidence="7 8">
    <name type="scientific">Natronincola ferrireducens</name>
    <dbReference type="NCBI Taxonomy" id="393762"/>
    <lineage>
        <taxon>Bacteria</taxon>
        <taxon>Bacillati</taxon>
        <taxon>Bacillota</taxon>
        <taxon>Clostridia</taxon>
        <taxon>Peptostreptococcales</taxon>
        <taxon>Natronincolaceae</taxon>
        <taxon>Natronincola</taxon>
    </lineage>
</organism>
<dbReference type="InterPro" id="IPR013196">
    <property type="entry name" value="HTH_11"/>
</dbReference>
<dbReference type="Pfam" id="PF02237">
    <property type="entry name" value="BPL_C"/>
    <property type="match status" value="1"/>
</dbReference>
<dbReference type="RefSeq" id="WP_090553736.1">
    <property type="nucleotide sequence ID" value="NZ_FNFP01000004.1"/>
</dbReference>